<dbReference type="PANTHER" id="PTHR46014:SF1">
    <property type="entry name" value="TETRATRICOPEPTIDE REPEAT PROTEIN 1"/>
    <property type="match status" value="1"/>
</dbReference>
<dbReference type="Proteomes" id="UP000041254">
    <property type="component" value="Unassembled WGS sequence"/>
</dbReference>
<name>A0A0G4GZ98_VITBC</name>
<accession>A0A0G4GZ98</accession>
<feature type="region of interest" description="Disordered" evidence="2">
    <location>
        <begin position="308"/>
        <end position="333"/>
    </location>
</feature>
<protein>
    <submittedName>
        <fullName evidence="3">Uncharacterized protein</fullName>
    </submittedName>
</protein>
<dbReference type="PhylomeDB" id="A0A0G4GZ98"/>
<dbReference type="OrthoDB" id="1872379at2759"/>
<dbReference type="InterPro" id="IPR019734">
    <property type="entry name" value="TPR_rpt"/>
</dbReference>
<dbReference type="VEuPathDB" id="CryptoDB:Vbra_19150"/>
<reference evidence="3 4" key="1">
    <citation type="submission" date="2014-11" db="EMBL/GenBank/DDBJ databases">
        <authorList>
            <person name="Zhu J."/>
            <person name="Qi W."/>
            <person name="Song R."/>
        </authorList>
    </citation>
    <scope>NUCLEOTIDE SEQUENCE [LARGE SCALE GENOMIC DNA]</scope>
</reference>
<dbReference type="InterPro" id="IPR052769">
    <property type="entry name" value="TPR_domain_protein"/>
</dbReference>
<proteinExistence type="predicted"/>
<evidence type="ECO:0000313" key="3">
    <source>
        <dbReference type="EMBL" id="CEM36580.1"/>
    </source>
</evidence>
<dbReference type="SUPFAM" id="SSF48452">
    <property type="entry name" value="TPR-like"/>
    <property type="match status" value="1"/>
</dbReference>
<keyword evidence="1" id="KW-0802">TPR repeat</keyword>
<dbReference type="SMART" id="SM00028">
    <property type="entry name" value="TPR"/>
    <property type="match status" value="3"/>
</dbReference>
<dbReference type="Gene3D" id="1.25.40.10">
    <property type="entry name" value="Tetratricopeptide repeat domain"/>
    <property type="match status" value="1"/>
</dbReference>
<feature type="repeat" description="TPR" evidence="1">
    <location>
        <begin position="188"/>
        <end position="221"/>
    </location>
</feature>
<feature type="region of interest" description="Disordered" evidence="2">
    <location>
        <begin position="62"/>
        <end position="89"/>
    </location>
</feature>
<evidence type="ECO:0000313" key="4">
    <source>
        <dbReference type="Proteomes" id="UP000041254"/>
    </source>
</evidence>
<evidence type="ECO:0000256" key="1">
    <source>
        <dbReference type="PROSITE-ProRule" id="PRU00339"/>
    </source>
</evidence>
<dbReference type="PANTHER" id="PTHR46014">
    <property type="entry name" value="TETRATRICOPEPTIDE REPEAT PROTEIN 1"/>
    <property type="match status" value="1"/>
</dbReference>
<keyword evidence="4" id="KW-1185">Reference proteome</keyword>
<gene>
    <name evidence="3" type="ORF">Vbra_19150</name>
</gene>
<evidence type="ECO:0000256" key="2">
    <source>
        <dbReference type="SAM" id="MobiDB-lite"/>
    </source>
</evidence>
<dbReference type="InParanoid" id="A0A0G4GZ98"/>
<feature type="compositionally biased region" description="Acidic residues" evidence="2">
    <location>
        <begin position="65"/>
        <end position="75"/>
    </location>
</feature>
<dbReference type="AlphaFoldDB" id="A0A0G4GZ98"/>
<dbReference type="EMBL" id="CDMY01000897">
    <property type="protein sequence ID" value="CEM36580.1"/>
    <property type="molecule type" value="Genomic_DNA"/>
</dbReference>
<dbReference type="PROSITE" id="PS50005">
    <property type="entry name" value="TPR"/>
    <property type="match status" value="2"/>
</dbReference>
<feature type="compositionally biased region" description="Basic and acidic residues" evidence="2">
    <location>
        <begin position="308"/>
        <end position="318"/>
    </location>
</feature>
<feature type="repeat" description="TPR" evidence="1">
    <location>
        <begin position="261"/>
        <end position="294"/>
    </location>
</feature>
<sequence>MSYQVPLDLWRSSRFGTIHDMLTFRCISGTEGALIDSTVMLRRIEGSLTRHGLDGLFDVQRQPQDEDSNQDDEADGAAPTSAPTDAHDDVVMPDGLTYFGYLSRCAWVFEEGAAVWPSMAPYARVAKNFEVVEQLPIRLPPKGIMDTIPSTTAFKQLPLAMGIYKTFGQLLTNNGRPQTLVVVDRAACERLKEAGNVHYREGRYDDAIKLYTDASDRCPHDEKGFKAIILANRAACHIQQGNYAAAVVDCTSAVINNPRYIKAYQRRSGAYEKQGKWRLALSDVNKVIELDPSQRVSLRDRRAMLMTRAKDEGDDGRGAEQSAKASDRSHFDTYFDTNTHQGDQYRLRGKGFEIVPLTSLPAGHPYKASYSTSDPVVRCESLVYPSFTSFAIRHTLPFEDYPHSHMFMTYEGPMDAKLRALATQPIDTGKDYLLIDALHDLGLERRHPFGRPLRYVVVYGHRKGEDSPAFIVVRPADALVVAALYQESAAPERRDRLDMSIRKRLVEEWFQLLKRFDIERFRKFKSVKFSLK</sequence>
<organism evidence="3 4">
    <name type="scientific">Vitrella brassicaformis (strain CCMP3155)</name>
    <dbReference type="NCBI Taxonomy" id="1169540"/>
    <lineage>
        <taxon>Eukaryota</taxon>
        <taxon>Sar</taxon>
        <taxon>Alveolata</taxon>
        <taxon>Colpodellida</taxon>
        <taxon>Vitrellaceae</taxon>
        <taxon>Vitrella</taxon>
    </lineage>
</organism>
<dbReference type="InterPro" id="IPR011990">
    <property type="entry name" value="TPR-like_helical_dom_sf"/>
</dbReference>